<comment type="caution">
    <text evidence="3">The sequence shown here is derived from an EMBL/GenBank/DDBJ whole genome shotgun (WGS) entry which is preliminary data.</text>
</comment>
<evidence type="ECO:0008006" key="5">
    <source>
        <dbReference type="Google" id="ProtNLM"/>
    </source>
</evidence>
<evidence type="ECO:0000313" key="4">
    <source>
        <dbReference type="Proteomes" id="UP001601422"/>
    </source>
</evidence>
<feature type="transmembrane region" description="Helical" evidence="2">
    <location>
        <begin position="65"/>
        <end position="85"/>
    </location>
</feature>
<keyword evidence="2" id="KW-1133">Transmembrane helix</keyword>
<evidence type="ECO:0000256" key="1">
    <source>
        <dbReference type="SAM" id="MobiDB-lite"/>
    </source>
</evidence>
<accession>A0ABW6MWC6</accession>
<dbReference type="EMBL" id="JBIAJP010000003">
    <property type="protein sequence ID" value="MFF0004723.1"/>
    <property type="molecule type" value="Genomic_DNA"/>
</dbReference>
<sequence length="96" mass="9872">MDRHHQVSDGEGRGETSGGRGAPDSVPPLLLPLEIAVFVAVTVAVTALALAGIQLVKSPVVIGTTYTALLLAGAGAVGVAAATYTRGRLLRRRRRS</sequence>
<feature type="region of interest" description="Disordered" evidence="1">
    <location>
        <begin position="1"/>
        <end position="23"/>
    </location>
</feature>
<proteinExistence type="predicted"/>
<keyword evidence="2" id="KW-0812">Transmembrane</keyword>
<organism evidence="3 4">
    <name type="scientific">Streptomyces tibetensis</name>
    <dbReference type="NCBI Taxonomy" id="2382123"/>
    <lineage>
        <taxon>Bacteria</taxon>
        <taxon>Bacillati</taxon>
        <taxon>Actinomycetota</taxon>
        <taxon>Actinomycetes</taxon>
        <taxon>Kitasatosporales</taxon>
        <taxon>Streptomycetaceae</taxon>
        <taxon>Streptomyces</taxon>
    </lineage>
</organism>
<evidence type="ECO:0000256" key="2">
    <source>
        <dbReference type="SAM" id="Phobius"/>
    </source>
</evidence>
<evidence type="ECO:0000313" key="3">
    <source>
        <dbReference type="EMBL" id="MFF0004723.1"/>
    </source>
</evidence>
<protein>
    <recommendedName>
        <fullName evidence="5">Integral membrane protein</fullName>
    </recommendedName>
</protein>
<dbReference type="RefSeq" id="WP_361938226.1">
    <property type="nucleotide sequence ID" value="NZ_JBEXVS010000012.1"/>
</dbReference>
<feature type="transmembrane region" description="Helical" evidence="2">
    <location>
        <begin position="29"/>
        <end position="53"/>
    </location>
</feature>
<gene>
    <name evidence="3" type="ORF">ACFYQT_14995</name>
</gene>
<feature type="compositionally biased region" description="Basic and acidic residues" evidence="1">
    <location>
        <begin position="1"/>
        <end position="14"/>
    </location>
</feature>
<dbReference type="Proteomes" id="UP001601422">
    <property type="component" value="Unassembled WGS sequence"/>
</dbReference>
<name>A0ABW6MWC6_9ACTN</name>
<reference evidence="3 4" key="1">
    <citation type="submission" date="2024-10" db="EMBL/GenBank/DDBJ databases">
        <title>The Natural Products Discovery Center: Release of the First 8490 Sequenced Strains for Exploring Actinobacteria Biosynthetic Diversity.</title>
        <authorList>
            <person name="Kalkreuter E."/>
            <person name="Kautsar S.A."/>
            <person name="Yang D."/>
            <person name="Bader C.D."/>
            <person name="Teijaro C.N."/>
            <person name="Fluegel L."/>
            <person name="Davis C.M."/>
            <person name="Simpson J.R."/>
            <person name="Lauterbach L."/>
            <person name="Steele A.D."/>
            <person name="Gui C."/>
            <person name="Meng S."/>
            <person name="Li G."/>
            <person name="Viehrig K."/>
            <person name="Ye F."/>
            <person name="Su P."/>
            <person name="Kiefer A.F."/>
            <person name="Nichols A."/>
            <person name="Cepeda A.J."/>
            <person name="Yan W."/>
            <person name="Fan B."/>
            <person name="Jiang Y."/>
            <person name="Adhikari A."/>
            <person name="Zheng C.-J."/>
            <person name="Schuster L."/>
            <person name="Cowan T.M."/>
            <person name="Smanski M.J."/>
            <person name="Chevrette M.G."/>
            <person name="De Carvalho L.P.S."/>
            <person name="Shen B."/>
        </authorList>
    </citation>
    <scope>NUCLEOTIDE SEQUENCE [LARGE SCALE GENOMIC DNA]</scope>
    <source>
        <strain evidence="3 4">NPDC005497</strain>
    </source>
</reference>
<keyword evidence="2" id="KW-0472">Membrane</keyword>
<keyword evidence="4" id="KW-1185">Reference proteome</keyword>